<dbReference type="EMBL" id="QGKX02001521">
    <property type="protein sequence ID" value="KAF3514238.1"/>
    <property type="molecule type" value="Genomic_DNA"/>
</dbReference>
<gene>
    <name evidence="1" type="ORF">F2Q69_00003454</name>
</gene>
<reference evidence="1" key="1">
    <citation type="submission" date="2019-12" db="EMBL/GenBank/DDBJ databases">
        <title>Genome sequencing and annotation of Brassica cretica.</title>
        <authorList>
            <person name="Studholme D.J."/>
            <person name="Sarris P."/>
        </authorList>
    </citation>
    <scope>NUCLEOTIDE SEQUENCE</scope>
    <source>
        <strain evidence="1">PFS-109/04</strain>
        <tissue evidence="1">Leaf</tissue>
    </source>
</reference>
<evidence type="ECO:0000313" key="1">
    <source>
        <dbReference type="EMBL" id="KAF3514238.1"/>
    </source>
</evidence>
<protein>
    <submittedName>
        <fullName evidence="1">Uncharacterized protein</fullName>
    </submittedName>
</protein>
<organism evidence="1 2">
    <name type="scientific">Brassica cretica</name>
    <name type="common">Mustard</name>
    <dbReference type="NCBI Taxonomy" id="69181"/>
    <lineage>
        <taxon>Eukaryota</taxon>
        <taxon>Viridiplantae</taxon>
        <taxon>Streptophyta</taxon>
        <taxon>Embryophyta</taxon>
        <taxon>Tracheophyta</taxon>
        <taxon>Spermatophyta</taxon>
        <taxon>Magnoliopsida</taxon>
        <taxon>eudicotyledons</taxon>
        <taxon>Gunneridae</taxon>
        <taxon>Pentapetalae</taxon>
        <taxon>rosids</taxon>
        <taxon>malvids</taxon>
        <taxon>Brassicales</taxon>
        <taxon>Brassicaceae</taxon>
        <taxon>Brassiceae</taxon>
        <taxon>Brassica</taxon>
    </lineage>
</organism>
<sequence length="81" mass="9048">MISKREVLTYLYRSTGDTNGALKIVGDGFNCNKNEVIAPSVSTSERNSGVAAGRKERRYAVLYHYSEPNMDQTEKAHHGTR</sequence>
<evidence type="ECO:0000313" key="2">
    <source>
        <dbReference type="Proteomes" id="UP000712600"/>
    </source>
</evidence>
<dbReference type="AlphaFoldDB" id="A0A8S9PB16"/>
<comment type="caution">
    <text evidence="1">The sequence shown here is derived from an EMBL/GenBank/DDBJ whole genome shotgun (WGS) entry which is preliminary data.</text>
</comment>
<proteinExistence type="predicted"/>
<name>A0A8S9PB16_BRACR</name>
<dbReference type="Proteomes" id="UP000712600">
    <property type="component" value="Unassembled WGS sequence"/>
</dbReference>
<accession>A0A8S9PB16</accession>